<feature type="domain" description="Ig-like" evidence="3">
    <location>
        <begin position="18"/>
        <end position="125"/>
    </location>
</feature>
<dbReference type="SMART" id="SM00408">
    <property type="entry name" value="IGc2"/>
    <property type="match status" value="2"/>
</dbReference>
<gene>
    <name evidence="5" type="primary">LOC111089249</name>
</gene>
<reference evidence="5" key="1">
    <citation type="submission" date="2025-08" db="UniProtKB">
        <authorList>
            <consortium name="RefSeq"/>
        </authorList>
    </citation>
    <scope>IDENTIFICATION</scope>
    <source>
        <tissue evidence="5">Muscle</tissue>
    </source>
</reference>
<dbReference type="SMART" id="SM00409">
    <property type="entry name" value="IG"/>
    <property type="match status" value="2"/>
</dbReference>
<sequence length="227" mass="25218">MRFTLTMKPPSSARSGLPALFLLSCLVSWSSSEDVVKIRPFHFPKFVEEGEEVPIVCGLRERDEDVKFSWFKDCFLLEPQKGVKILSTGEFSVLTITDANGQSSGNYTCKAEVSTGRDDHTAELLVKGPPSWRSKPSDVSANLGDRVKFPCETFGFPIPRITWTNENGDLWEMEPEKETPTRVHVIKDGAFVIETVKEEDGGLYTCKASNGIGVGLQKTIRLNIIGE</sequence>
<feature type="domain" description="Ig-like" evidence="3">
    <location>
        <begin position="130"/>
        <end position="223"/>
    </location>
</feature>
<dbReference type="InterPro" id="IPR036179">
    <property type="entry name" value="Ig-like_dom_sf"/>
</dbReference>
<feature type="chain" id="PRO_5046766576" evidence="2">
    <location>
        <begin position="33"/>
        <end position="227"/>
    </location>
</feature>
<dbReference type="Gene3D" id="2.60.40.10">
    <property type="entry name" value="Immunoglobulins"/>
    <property type="match status" value="2"/>
</dbReference>
<dbReference type="InterPro" id="IPR013783">
    <property type="entry name" value="Ig-like_fold"/>
</dbReference>
<evidence type="ECO:0000256" key="2">
    <source>
        <dbReference type="SAM" id="SignalP"/>
    </source>
</evidence>
<keyword evidence="2" id="KW-0732">Signal</keyword>
<dbReference type="PANTHER" id="PTHR10075">
    <property type="entry name" value="BASIGIN RELATED"/>
    <property type="match status" value="1"/>
</dbReference>
<evidence type="ECO:0000313" key="4">
    <source>
        <dbReference type="Proteomes" id="UP000694941"/>
    </source>
</evidence>
<proteinExistence type="predicted"/>
<evidence type="ECO:0000256" key="1">
    <source>
        <dbReference type="ARBA" id="ARBA00023319"/>
    </source>
</evidence>
<evidence type="ECO:0000313" key="5">
    <source>
        <dbReference type="RefSeq" id="XP_022257106.1"/>
    </source>
</evidence>
<dbReference type="PANTHER" id="PTHR10075:SF100">
    <property type="entry name" value="FASCICLIN-2"/>
    <property type="match status" value="1"/>
</dbReference>
<dbReference type="RefSeq" id="XP_022257106.1">
    <property type="nucleotide sequence ID" value="XM_022401398.1"/>
</dbReference>
<dbReference type="InterPro" id="IPR007110">
    <property type="entry name" value="Ig-like_dom"/>
</dbReference>
<organism evidence="4 5">
    <name type="scientific">Limulus polyphemus</name>
    <name type="common">Atlantic horseshoe crab</name>
    <dbReference type="NCBI Taxonomy" id="6850"/>
    <lineage>
        <taxon>Eukaryota</taxon>
        <taxon>Metazoa</taxon>
        <taxon>Ecdysozoa</taxon>
        <taxon>Arthropoda</taxon>
        <taxon>Chelicerata</taxon>
        <taxon>Merostomata</taxon>
        <taxon>Xiphosura</taxon>
        <taxon>Limulidae</taxon>
        <taxon>Limulus</taxon>
    </lineage>
</organism>
<accession>A0ABM1TMK0</accession>
<name>A0ABM1TMK0_LIMPO</name>
<protein>
    <submittedName>
        <fullName evidence="5">Down syndrome cell adhesion molecule-like protein Dscam2</fullName>
    </submittedName>
</protein>
<dbReference type="InterPro" id="IPR003598">
    <property type="entry name" value="Ig_sub2"/>
</dbReference>
<feature type="signal peptide" evidence="2">
    <location>
        <begin position="1"/>
        <end position="32"/>
    </location>
</feature>
<dbReference type="SUPFAM" id="SSF48726">
    <property type="entry name" value="Immunoglobulin"/>
    <property type="match status" value="2"/>
</dbReference>
<dbReference type="Pfam" id="PF13927">
    <property type="entry name" value="Ig_3"/>
    <property type="match status" value="1"/>
</dbReference>
<dbReference type="PROSITE" id="PS51257">
    <property type="entry name" value="PROKAR_LIPOPROTEIN"/>
    <property type="match status" value="1"/>
</dbReference>
<evidence type="ECO:0000259" key="3">
    <source>
        <dbReference type="PROSITE" id="PS50835"/>
    </source>
</evidence>
<dbReference type="InterPro" id="IPR013098">
    <property type="entry name" value="Ig_I-set"/>
</dbReference>
<keyword evidence="4" id="KW-1185">Reference proteome</keyword>
<dbReference type="InterPro" id="IPR003599">
    <property type="entry name" value="Ig_sub"/>
</dbReference>
<dbReference type="Pfam" id="PF07679">
    <property type="entry name" value="I-set"/>
    <property type="match status" value="1"/>
</dbReference>
<dbReference type="GeneID" id="111089249"/>
<dbReference type="Proteomes" id="UP000694941">
    <property type="component" value="Unplaced"/>
</dbReference>
<keyword evidence="1" id="KW-0393">Immunoglobulin domain</keyword>
<dbReference type="PROSITE" id="PS50835">
    <property type="entry name" value="IG_LIKE"/>
    <property type="match status" value="2"/>
</dbReference>